<evidence type="ECO:0000259" key="2">
    <source>
        <dbReference type="Pfam" id="PF00582"/>
    </source>
</evidence>
<dbReference type="SUPFAM" id="SSF52402">
    <property type="entry name" value="Adenine nucleotide alpha hydrolases-like"/>
    <property type="match status" value="2"/>
</dbReference>
<feature type="domain" description="UspA" evidence="2">
    <location>
        <begin position="163"/>
        <end position="284"/>
    </location>
</feature>
<feature type="domain" description="UspA" evidence="2">
    <location>
        <begin position="11"/>
        <end position="151"/>
    </location>
</feature>
<keyword evidence="4" id="KW-1185">Reference proteome</keyword>
<accession>A0A2P8FQ20</accession>
<dbReference type="Gene3D" id="3.40.50.620">
    <property type="entry name" value="HUPs"/>
    <property type="match status" value="2"/>
</dbReference>
<evidence type="ECO:0000313" key="3">
    <source>
        <dbReference type="EMBL" id="PSL23826.1"/>
    </source>
</evidence>
<name>A0A2P8FQ20_9BACT</name>
<comment type="caution">
    <text evidence="3">The sequence shown here is derived from an EMBL/GenBank/DDBJ whole genome shotgun (WGS) entry which is preliminary data.</text>
</comment>
<dbReference type="Proteomes" id="UP000241964">
    <property type="component" value="Unassembled WGS sequence"/>
</dbReference>
<dbReference type="EMBL" id="PYAS01000015">
    <property type="protein sequence ID" value="PSL23826.1"/>
    <property type="molecule type" value="Genomic_DNA"/>
</dbReference>
<dbReference type="InterPro" id="IPR006015">
    <property type="entry name" value="Universal_stress_UspA"/>
</dbReference>
<dbReference type="PRINTS" id="PR01438">
    <property type="entry name" value="UNVRSLSTRESS"/>
</dbReference>
<gene>
    <name evidence="3" type="ORF">CLV60_11521</name>
</gene>
<dbReference type="CDD" id="cd00293">
    <property type="entry name" value="USP-like"/>
    <property type="match status" value="2"/>
</dbReference>
<comment type="similarity">
    <text evidence="1">Belongs to the universal stress protein A family.</text>
</comment>
<dbReference type="Pfam" id="PF00582">
    <property type="entry name" value="Usp"/>
    <property type="match status" value="2"/>
</dbReference>
<dbReference type="InterPro" id="IPR006016">
    <property type="entry name" value="UspA"/>
</dbReference>
<proteinExistence type="inferred from homology"/>
<reference evidence="3 4" key="1">
    <citation type="submission" date="2018-03" db="EMBL/GenBank/DDBJ databases">
        <title>Genomic Encyclopedia of Archaeal and Bacterial Type Strains, Phase II (KMG-II): from individual species to whole genera.</title>
        <authorList>
            <person name="Goeker M."/>
        </authorList>
    </citation>
    <scope>NUCLEOTIDE SEQUENCE [LARGE SCALE GENOMIC DNA]</scope>
    <source>
        <strain evidence="3 4">DSM 29057</strain>
    </source>
</reference>
<dbReference type="PANTHER" id="PTHR46268:SF6">
    <property type="entry name" value="UNIVERSAL STRESS PROTEIN UP12"/>
    <property type="match status" value="1"/>
</dbReference>
<organism evidence="3 4">
    <name type="scientific">Dyadobacter jiangsuensis</name>
    <dbReference type="NCBI Taxonomy" id="1591085"/>
    <lineage>
        <taxon>Bacteria</taxon>
        <taxon>Pseudomonadati</taxon>
        <taxon>Bacteroidota</taxon>
        <taxon>Cytophagia</taxon>
        <taxon>Cytophagales</taxon>
        <taxon>Spirosomataceae</taxon>
        <taxon>Dyadobacter</taxon>
    </lineage>
</organism>
<protein>
    <submittedName>
        <fullName evidence="3">Nucleotide-binding universal stress UspA family protein</fullName>
    </submittedName>
</protein>
<dbReference type="PANTHER" id="PTHR46268">
    <property type="entry name" value="STRESS RESPONSE PROTEIN NHAX"/>
    <property type="match status" value="1"/>
</dbReference>
<dbReference type="InterPro" id="IPR014729">
    <property type="entry name" value="Rossmann-like_a/b/a_fold"/>
</dbReference>
<dbReference type="AlphaFoldDB" id="A0A2P8FQ20"/>
<evidence type="ECO:0000256" key="1">
    <source>
        <dbReference type="ARBA" id="ARBA00008791"/>
    </source>
</evidence>
<evidence type="ECO:0000313" key="4">
    <source>
        <dbReference type="Proteomes" id="UP000241964"/>
    </source>
</evidence>
<sequence>MIRFLLSCLHMKKILVPFDFSALSMSALRFAIELAEAAGGEVIALHVVNMTPVYLESLDPNGYAVGSASILSELGREATENFARVKSELKTRLEPGFRVEQGLLHQIIIKTIHETGADLVVMGTNGSSGLAEVIVGSNTEKVVRTAPVPVISIHKGQKISQIRNIVFPTTIDLQQHRFIWQIRALQSFLGAHLHLLYVKTPDSKDTDQALAHMLSDLAEYYSLTEYSVHVTHAPNEEKGVLKFAARMPGSMIAMATHGYTGLTHLMLGSVAENVINHTREAVWTCKLSEHV</sequence>